<dbReference type="InterPro" id="IPR001031">
    <property type="entry name" value="Thioesterase"/>
</dbReference>
<organism evidence="3">
    <name type="scientific">Streptantibioticus silvisoli</name>
    <dbReference type="NCBI Taxonomy" id="2705255"/>
    <lineage>
        <taxon>Bacteria</taxon>
        <taxon>Bacillati</taxon>
        <taxon>Actinomycetota</taxon>
        <taxon>Actinomycetes</taxon>
        <taxon>Kitasatosporales</taxon>
        <taxon>Streptomycetaceae</taxon>
        <taxon>Streptantibioticus</taxon>
    </lineage>
</organism>
<dbReference type="AlphaFoldDB" id="A0AA90H4X8"/>
<sequence>MSSRSPWLVALRSEAAATRRLVCFPHAGGGTLFFHSWVKHVGPDVELLAVGYPGRESRFEDPLVGSVAEAARAVADALLAEPARETVLFGHSMGASIAYETLRLLEADGRSDVTRLCVSARRATGFPEQMRTTPRDDDELLSSMRQLGGTHPELLENASFREMLFPIIRNDYLLVDTYRPDPDAKLLDVDVQVVIGADDPRVKPEEAAAWEGVTRGSFDMWTMTGGHFYLTEHVADVVSLALTGELAEAGGGQRSRSLRTP</sequence>
<dbReference type="PANTHER" id="PTHR11487:SF0">
    <property type="entry name" value="S-ACYL FATTY ACID SYNTHASE THIOESTERASE, MEDIUM CHAIN"/>
    <property type="match status" value="1"/>
</dbReference>
<name>A0AA90H4X8_9ACTN</name>
<accession>A0AA90H4X8</accession>
<feature type="domain" description="Thioesterase" evidence="2">
    <location>
        <begin position="19"/>
        <end position="239"/>
    </location>
</feature>
<proteinExistence type="inferred from homology"/>
<comment type="similarity">
    <text evidence="1">Belongs to the thioesterase family.</text>
</comment>
<gene>
    <name evidence="3" type="ORF">POF50_033285</name>
</gene>
<dbReference type="Gene3D" id="3.40.50.1820">
    <property type="entry name" value="alpha/beta hydrolase"/>
    <property type="match status" value="1"/>
</dbReference>
<keyword evidence="3" id="KW-0378">Hydrolase</keyword>
<dbReference type="InterPro" id="IPR029058">
    <property type="entry name" value="AB_hydrolase_fold"/>
</dbReference>
<protein>
    <submittedName>
        <fullName evidence="3">Alpha/beta fold hydrolase</fullName>
    </submittedName>
</protein>
<dbReference type="SUPFAM" id="SSF53474">
    <property type="entry name" value="alpha/beta-Hydrolases"/>
    <property type="match status" value="1"/>
</dbReference>
<dbReference type="Pfam" id="PF00975">
    <property type="entry name" value="Thioesterase"/>
    <property type="match status" value="1"/>
</dbReference>
<comment type="caution">
    <text evidence="3">The sequence shown here is derived from an EMBL/GenBank/DDBJ whole genome shotgun (WGS) entry which is preliminary data.</text>
</comment>
<evidence type="ECO:0000313" key="3">
    <source>
        <dbReference type="EMBL" id="MDI5974163.1"/>
    </source>
</evidence>
<dbReference type="InterPro" id="IPR012223">
    <property type="entry name" value="TEII"/>
</dbReference>
<dbReference type="EMBL" id="JABXJJ020000063">
    <property type="protein sequence ID" value="MDI5974163.1"/>
    <property type="molecule type" value="Genomic_DNA"/>
</dbReference>
<reference evidence="3" key="1">
    <citation type="submission" date="2023-05" db="EMBL/GenBank/DDBJ databases">
        <title>Streptantibioticus silvisoli sp. nov., acidotolerant actinomycetes 1 from pine litter.</title>
        <authorList>
            <person name="Swiecimska M."/>
            <person name="Golinska P."/>
            <person name="Sangal V."/>
            <person name="Wachnowicz B."/>
            <person name="Goodfellow M."/>
        </authorList>
    </citation>
    <scope>NUCLEOTIDE SEQUENCE</scope>
    <source>
        <strain evidence="3">SL13</strain>
    </source>
</reference>
<dbReference type="GO" id="GO:0016787">
    <property type="term" value="F:hydrolase activity"/>
    <property type="evidence" value="ECO:0007669"/>
    <property type="project" value="UniProtKB-KW"/>
</dbReference>
<dbReference type="GO" id="GO:0008610">
    <property type="term" value="P:lipid biosynthetic process"/>
    <property type="evidence" value="ECO:0007669"/>
    <property type="project" value="TreeGrafter"/>
</dbReference>
<dbReference type="RefSeq" id="WP_271317552.1">
    <property type="nucleotide sequence ID" value="NZ_JABXJJ020000063.1"/>
</dbReference>
<evidence type="ECO:0000259" key="2">
    <source>
        <dbReference type="Pfam" id="PF00975"/>
    </source>
</evidence>
<evidence type="ECO:0000256" key="1">
    <source>
        <dbReference type="ARBA" id="ARBA00007169"/>
    </source>
</evidence>
<dbReference type="PANTHER" id="PTHR11487">
    <property type="entry name" value="THIOESTERASE"/>
    <property type="match status" value="1"/>
</dbReference>